<protein>
    <recommendedName>
        <fullName evidence="6">DNA repair metallo-beta-lactamase domain-containing protein</fullName>
    </recommendedName>
</protein>
<dbReference type="EMBL" id="LGRX02020842">
    <property type="protein sequence ID" value="KAK3257218.1"/>
    <property type="molecule type" value="Genomic_DNA"/>
</dbReference>
<dbReference type="InterPro" id="IPR036866">
    <property type="entry name" value="RibonucZ/Hydroxyglut_hydro"/>
</dbReference>
<comment type="caution">
    <text evidence="7">The sequence shown here is derived from an EMBL/GenBank/DDBJ whole genome shotgun (WGS) entry which is preliminary data.</text>
</comment>
<feature type="domain" description="DNA repair metallo-beta-lactamase" evidence="6">
    <location>
        <begin position="24"/>
        <end position="128"/>
    </location>
</feature>
<keyword evidence="8" id="KW-1185">Reference proteome</keyword>
<organism evidence="7 8">
    <name type="scientific">Cymbomonas tetramitiformis</name>
    <dbReference type="NCBI Taxonomy" id="36881"/>
    <lineage>
        <taxon>Eukaryota</taxon>
        <taxon>Viridiplantae</taxon>
        <taxon>Chlorophyta</taxon>
        <taxon>Pyramimonadophyceae</taxon>
        <taxon>Pyramimonadales</taxon>
        <taxon>Pyramimonadaceae</taxon>
        <taxon>Cymbomonas</taxon>
    </lineage>
</organism>
<evidence type="ECO:0000259" key="6">
    <source>
        <dbReference type="Pfam" id="PF07522"/>
    </source>
</evidence>
<dbReference type="Proteomes" id="UP001190700">
    <property type="component" value="Unassembled WGS sequence"/>
</dbReference>
<evidence type="ECO:0000313" key="7">
    <source>
        <dbReference type="EMBL" id="KAK3257218.1"/>
    </source>
</evidence>
<dbReference type="GO" id="GO:0036297">
    <property type="term" value="P:interstrand cross-link repair"/>
    <property type="evidence" value="ECO:0007669"/>
    <property type="project" value="TreeGrafter"/>
</dbReference>
<dbReference type="PANTHER" id="PTHR23240">
    <property type="entry name" value="DNA CROSS-LINK REPAIR PROTEIN PSO2/SNM1-RELATED"/>
    <property type="match status" value="1"/>
</dbReference>
<dbReference type="Pfam" id="PF07522">
    <property type="entry name" value="DRMBL"/>
    <property type="match status" value="1"/>
</dbReference>
<accession>A0AAE0FD59</accession>
<dbReference type="SUPFAM" id="SSF56281">
    <property type="entry name" value="Metallo-hydrolase/oxidoreductase"/>
    <property type="match status" value="1"/>
</dbReference>
<evidence type="ECO:0000313" key="8">
    <source>
        <dbReference type="Proteomes" id="UP001190700"/>
    </source>
</evidence>
<evidence type="ECO:0000256" key="2">
    <source>
        <dbReference type="ARBA" id="ARBA00010304"/>
    </source>
</evidence>
<dbReference type="AlphaFoldDB" id="A0AAE0FD59"/>
<evidence type="ECO:0000256" key="1">
    <source>
        <dbReference type="ARBA" id="ARBA00004123"/>
    </source>
</evidence>
<dbReference type="Gene3D" id="3.40.50.12650">
    <property type="match status" value="1"/>
</dbReference>
<keyword evidence="5" id="KW-0539">Nucleus</keyword>
<reference evidence="7 8" key="1">
    <citation type="journal article" date="2015" name="Genome Biol. Evol.">
        <title>Comparative Genomics of a Bacterivorous Green Alga Reveals Evolutionary Causalities and Consequences of Phago-Mixotrophic Mode of Nutrition.</title>
        <authorList>
            <person name="Burns J.A."/>
            <person name="Paasch A."/>
            <person name="Narechania A."/>
            <person name="Kim E."/>
        </authorList>
    </citation>
    <scope>NUCLEOTIDE SEQUENCE [LARGE SCALE GENOMIC DNA]</scope>
    <source>
        <strain evidence="7 8">PLY_AMNH</strain>
    </source>
</reference>
<dbReference type="GO" id="GO:0005634">
    <property type="term" value="C:nucleus"/>
    <property type="evidence" value="ECO:0007669"/>
    <property type="project" value="UniProtKB-SubCell"/>
</dbReference>
<dbReference type="InterPro" id="IPR011084">
    <property type="entry name" value="DRMBL"/>
</dbReference>
<keyword evidence="3" id="KW-0227">DNA damage</keyword>
<dbReference type="GO" id="GO:0006303">
    <property type="term" value="P:double-strand break repair via nonhomologous end joining"/>
    <property type="evidence" value="ECO:0007669"/>
    <property type="project" value="TreeGrafter"/>
</dbReference>
<comment type="similarity">
    <text evidence="2">Belongs to the DNA repair metallo-beta-lactamase (DRMBL) family.</text>
</comment>
<gene>
    <name evidence="7" type="ORF">CYMTET_33686</name>
</gene>
<evidence type="ECO:0000256" key="3">
    <source>
        <dbReference type="ARBA" id="ARBA00022763"/>
    </source>
</evidence>
<comment type="subcellular location">
    <subcellularLocation>
        <location evidence="1">Nucleus</location>
    </subcellularLocation>
</comment>
<dbReference type="PANTHER" id="PTHR23240:SF36">
    <property type="entry name" value="DNA CROSS-LINK REPAIR PROTEIN SNM1"/>
    <property type="match status" value="1"/>
</dbReference>
<keyword evidence="4" id="KW-0234">DNA repair</keyword>
<sequence>MADTAIWVNSGRKRTLSLCEWPALTTRLTTDLACTPLHVLPIGHINPKKLKEYLARFTPRFKNLVALRPTGWTFSEKAGNGLSNIKPTQADGVSIYGIPYSEHSSYNELKEFVRFLRPQRIVPTVNIGSATKRQEMEKHFHMWTHTS</sequence>
<evidence type="ECO:0000256" key="4">
    <source>
        <dbReference type="ARBA" id="ARBA00023204"/>
    </source>
</evidence>
<proteinExistence type="inferred from homology"/>
<name>A0AAE0FD59_9CHLO</name>
<evidence type="ECO:0000256" key="5">
    <source>
        <dbReference type="ARBA" id="ARBA00023242"/>
    </source>
</evidence>
<dbReference type="GO" id="GO:0035312">
    <property type="term" value="F:5'-3' DNA exonuclease activity"/>
    <property type="evidence" value="ECO:0007669"/>
    <property type="project" value="TreeGrafter"/>
</dbReference>
<dbReference type="GO" id="GO:0003684">
    <property type="term" value="F:damaged DNA binding"/>
    <property type="evidence" value="ECO:0007669"/>
    <property type="project" value="TreeGrafter"/>
</dbReference>